<dbReference type="NCBIfam" id="TIGR01760">
    <property type="entry name" value="tape_meas_TP901"/>
    <property type="match status" value="1"/>
</dbReference>
<feature type="coiled-coil region" evidence="1">
    <location>
        <begin position="1068"/>
        <end position="1102"/>
    </location>
</feature>
<gene>
    <name evidence="4" type="ORF">ACFOWM_03375</name>
</gene>
<evidence type="ECO:0000256" key="2">
    <source>
        <dbReference type="SAM" id="Phobius"/>
    </source>
</evidence>
<comment type="caution">
    <text evidence="4">The sequence shown here is derived from an EMBL/GenBank/DDBJ whole genome shotgun (WGS) entry which is preliminary data.</text>
</comment>
<sequence length="1401" mass="152230">MSVRTDVVNLQVNVNSNAAQNQLNELRKKSKDIAAEMDGLKRGTQAYIDKKKELATVTAEMDKLKKEIGLTSLNQKELTAELAKLKALKGSTVPFSNEFKDLQKQIKEVENRLYDVKNGVQGFSSFFSKIKDEVKQFGALAAGYLGFQFLSNQFTNIISGSAKLSDQLADLRRVAGLTADEALKLNSSLSKLDTRTAVGSLREIAIIAGKLGVAKNDILGFTEATDKLVVALGDELGNADQITTQLGKILNVFDGKVTGDNITRLGNAFVELANAGVASGGFIAEFDQRLSGIAKTANIGLGELSGLGAGLEELGARTESSSTAIQKLLNNISADIPAAAKIAGKSTEEFRKIFSSDATEALLLYSEGLVKNKTSFEQITASLAGAGEEGARTIETIAKLGSNSDLLREKILLGKNALQDTTAITEAFALKNETFGASLDKLGKQFNSFVSSPGITNFLQGAVKGVSSFISALSRIPKFIDENSTALKLLGLGIVLLNFRYITLAGSIVKATAVKIANAIATRAIAVATNIAIASQSAYFTITNLLIGRITLATAAQRLWNIAINTGLGPLGLLVTVIGAIVFAVNSYSKNVSDAALKTKVLAEVSERAVDSYSDEVAKIGELVTLITSKTTSRETETAALKELIALNPTYLAGLTAENITTSEGVLILKQYTDLLQLRGRLEASRELLKDKTKDDLKLLSKQVELEKELAANPAKDNGPVLFTDTRPFDLEDIKNQRKAVQKEIEIINNISAETTEDLAKKSKAAATATVARLQTNVFNLAAAGKRGTEEFKKALADLRAAEIAFQKEFNSKENSSTTTGNTGRILTPEEIKAAAAEKKRKEKEAAAELERLRKEAEVFQKELKKLRAKAEAGTLSDDDREKANIEEKYRELTEKALKFWKKNTDIGKAAAADIEAIRTAELQALYKKIFERDSGKEYEESLRLSDEFFDARKQQAAQAYVEGKATKEQYDNEIKLLEQSAANNRLQIATDYSNTFKKAEGDITKFKRDQLAKQLADTVAAEEKRKKLSVDSQLAFARLNVLGTKVGSKARLDAEKAYLQEKYRLTIENSNDTAAVQVEKQKELEEQLKELDRQYFQSKVDEVLKYVNAFTEALTALNQFITNRENRELQKDRAANDKKRSNYKQQLDNKLLSQAQYDKEIERLNAEQERKEKEIKLRQAKREKALAIFTAIINTAAGIAKAIPNIALMALAGVTGALQIAAATNAPLPELGRGGHITNGPKHSHSSRGLHLVNPLTGRTEMLLEQNEAVINSNAMDSNRTMTVSGTPKQIASAINSTHGGVSFASGARVTSGWYTQPKPTIRPGVISMMAQGGIIGATAAEGNQYSAANLQALEATQQQVAQLQAVFEQFPKELKARVVLKEIYDADNQYNAAKNASGL</sequence>
<feature type="coiled-coil region" evidence="1">
    <location>
        <begin position="1148"/>
        <end position="1184"/>
    </location>
</feature>
<keyword evidence="5" id="KW-1185">Reference proteome</keyword>
<proteinExistence type="predicted"/>
<dbReference type="Pfam" id="PF10145">
    <property type="entry name" value="PhageMin_Tail"/>
    <property type="match status" value="1"/>
</dbReference>
<dbReference type="EMBL" id="JBHSCZ010000001">
    <property type="protein sequence ID" value="MFC4261904.1"/>
    <property type="molecule type" value="Genomic_DNA"/>
</dbReference>
<dbReference type="InterPro" id="IPR010090">
    <property type="entry name" value="Phage_tape_meas"/>
</dbReference>
<dbReference type="Proteomes" id="UP001595907">
    <property type="component" value="Unassembled WGS sequence"/>
</dbReference>
<organism evidence="4 5">
    <name type="scientific">Ferruginibacter yonginensis</name>
    <dbReference type="NCBI Taxonomy" id="1310416"/>
    <lineage>
        <taxon>Bacteria</taxon>
        <taxon>Pseudomonadati</taxon>
        <taxon>Bacteroidota</taxon>
        <taxon>Chitinophagia</taxon>
        <taxon>Chitinophagales</taxon>
        <taxon>Chitinophagaceae</taxon>
        <taxon>Ferruginibacter</taxon>
    </lineage>
</organism>
<dbReference type="RefSeq" id="WP_379707045.1">
    <property type="nucleotide sequence ID" value="NZ_JBHSCZ010000001.1"/>
</dbReference>
<keyword evidence="2" id="KW-0472">Membrane</keyword>
<reference evidence="5" key="1">
    <citation type="journal article" date="2019" name="Int. J. Syst. Evol. Microbiol.">
        <title>The Global Catalogue of Microorganisms (GCM) 10K type strain sequencing project: providing services to taxonomists for standard genome sequencing and annotation.</title>
        <authorList>
            <consortium name="The Broad Institute Genomics Platform"/>
            <consortium name="The Broad Institute Genome Sequencing Center for Infectious Disease"/>
            <person name="Wu L."/>
            <person name="Ma J."/>
        </authorList>
    </citation>
    <scope>NUCLEOTIDE SEQUENCE [LARGE SCALE GENOMIC DNA]</scope>
    <source>
        <strain evidence="5">CECT 8289</strain>
    </source>
</reference>
<evidence type="ECO:0000256" key="1">
    <source>
        <dbReference type="SAM" id="Coils"/>
    </source>
</evidence>
<feature type="coiled-coil region" evidence="1">
    <location>
        <begin position="9"/>
        <end position="67"/>
    </location>
</feature>
<name>A0ABV8QS98_9BACT</name>
<keyword evidence="1" id="KW-0175">Coiled coil</keyword>
<evidence type="ECO:0000259" key="3">
    <source>
        <dbReference type="Pfam" id="PF10145"/>
    </source>
</evidence>
<feature type="transmembrane region" description="Helical" evidence="2">
    <location>
        <begin position="559"/>
        <end position="585"/>
    </location>
</feature>
<feature type="transmembrane region" description="Helical" evidence="2">
    <location>
        <begin position="524"/>
        <end position="547"/>
    </location>
</feature>
<feature type="coiled-coil region" evidence="1">
    <location>
        <begin position="832"/>
        <end position="896"/>
    </location>
</feature>
<feature type="domain" description="Phage tail tape measure protein" evidence="3">
    <location>
        <begin position="182"/>
        <end position="363"/>
    </location>
</feature>
<keyword evidence="2" id="KW-0812">Transmembrane</keyword>
<keyword evidence="2" id="KW-1133">Transmembrane helix</keyword>
<evidence type="ECO:0000313" key="4">
    <source>
        <dbReference type="EMBL" id="MFC4261904.1"/>
    </source>
</evidence>
<evidence type="ECO:0000313" key="5">
    <source>
        <dbReference type="Proteomes" id="UP001595907"/>
    </source>
</evidence>
<protein>
    <submittedName>
        <fullName evidence="4">Phage tail tape measure protein</fullName>
    </submittedName>
</protein>
<accession>A0ABV8QS98</accession>